<comment type="caution">
    <text evidence="1">The sequence shown here is derived from an EMBL/GenBank/DDBJ whole genome shotgun (WGS) entry which is preliminary data.</text>
</comment>
<keyword evidence="2" id="KW-1185">Reference proteome</keyword>
<reference evidence="1" key="1">
    <citation type="submission" date="2021-06" db="EMBL/GenBank/DDBJ databases">
        <authorList>
            <person name="Kallberg Y."/>
            <person name="Tangrot J."/>
            <person name="Rosling A."/>
        </authorList>
    </citation>
    <scope>NUCLEOTIDE SEQUENCE</scope>
    <source>
        <strain evidence="1">IL203A</strain>
    </source>
</reference>
<evidence type="ECO:0000313" key="2">
    <source>
        <dbReference type="Proteomes" id="UP000789702"/>
    </source>
</evidence>
<name>A0ACA9MWW3_9GLOM</name>
<gene>
    <name evidence="1" type="ORF">DHETER_LOCUS7872</name>
</gene>
<organism evidence="1 2">
    <name type="scientific">Dentiscutata heterogama</name>
    <dbReference type="NCBI Taxonomy" id="1316150"/>
    <lineage>
        <taxon>Eukaryota</taxon>
        <taxon>Fungi</taxon>
        <taxon>Fungi incertae sedis</taxon>
        <taxon>Mucoromycota</taxon>
        <taxon>Glomeromycotina</taxon>
        <taxon>Glomeromycetes</taxon>
        <taxon>Diversisporales</taxon>
        <taxon>Gigasporaceae</taxon>
        <taxon>Dentiscutata</taxon>
    </lineage>
</organism>
<feature type="non-terminal residue" evidence="1">
    <location>
        <position position="1"/>
    </location>
</feature>
<dbReference type="Proteomes" id="UP000789702">
    <property type="component" value="Unassembled WGS sequence"/>
</dbReference>
<sequence>QKDLLKLELAKDYVNFYSHIQLQNLGTLVLHESFDKDDS</sequence>
<accession>A0ACA9MWW3</accession>
<dbReference type="EMBL" id="CAJVPU010011722">
    <property type="protein sequence ID" value="CAG8617188.1"/>
    <property type="molecule type" value="Genomic_DNA"/>
</dbReference>
<proteinExistence type="predicted"/>
<protein>
    <submittedName>
        <fullName evidence="1">12263_t:CDS:1</fullName>
    </submittedName>
</protein>
<evidence type="ECO:0000313" key="1">
    <source>
        <dbReference type="EMBL" id="CAG8617188.1"/>
    </source>
</evidence>